<dbReference type="CDD" id="cd02662">
    <property type="entry name" value="Peptidase_C19F"/>
    <property type="match status" value="1"/>
</dbReference>
<evidence type="ECO:0000256" key="8">
    <source>
        <dbReference type="ARBA" id="ARBA00039426"/>
    </source>
</evidence>
<evidence type="ECO:0000256" key="3">
    <source>
        <dbReference type="ARBA" id="ARBA00012759"/>
    </source>
</evidence>
<evidence type="ECO:0000256" key="2">
    <source>
        <dbReference type="ARBA" id="ARBA00009085"/>
    </source>
</evidence>
<keyword evidence="6" id="KW-0378">Hydrolase</keyword>
<evidence type="ECO:0000256" key="1">
    <source>
        <dbReference type="ARBA" id="ARBA00000707"/>
    </source>
</evidence>
<evidence type="ECO:0000256" key="9">
    <source>
        <dbReference type="ARBA" id="ARBA00041286"/>
    </source>
</evidence>
<evidence type="ECO:0000256" key="11">
    <source>
        <dbReference type="ARBA" id="ARBA00043004"/>
    </source>
</evidence>
<dbReference type="PANTHER" id="PTHR24006:SF888">
    <property type="entry name" value="UBIQUITIN CARBOXYL-TERMINAL HYDROLASE 30"/>
    <property type="match status" value="1"/>
</dbReference>
<dbReference type="GO" id="GO:0016579">
    <property type="term" value="P:protein deubiquitination"/>
    <property type="evidence" value="ECO:0007669"/>
    <property type="project" value="InterPro"/>
</dbReference>
<feature type="domain" description="USP" evidence="14">
    <location>
        <begin position="28"/>
        <end position="446"/>
    </location>
</feature>
<reference evidence="15" key="2">
    <citation type="submission" date="2025-08" db="UniProtKB">
        <authorList>
            <consortium name="Ensembl"/>
        </authorList>
    </citation>
    <scope>IDENTIFICATION</scope>
</reference>
<evidence type="ECO:0000256" key="12">
    <source>
        <dbReference type="SAM" id="MobiDB-lite"/>
    </source>
</evidence>
<evidence type="ECO:0000256" key="5">
    <source>
        <dbReference type="ARBA" id="ARBA00022786"/>
    </source>
</evidence>
<name>A0A8B9T5L0_ANAPL</name>
<evidence type="ECO:0000256" key="13">
    <source>
        <dbReference type="SAM" id="Phobius"/>
    </source>
</evidence>
<dbReference type="GO" id="GO:0005634">
    <property type="term" value="C:nucleus"/>
    <property type="evidence" value="ECO:0007669"/>
    <property type="project" value="TreeGrafter"/>
</dbReference>
<evidence type="ECO:0000256" key="6">
    <source>
        <dbReference type="ARBA" id="ARBA00022801"/>
    </source>
</evidence>
<keyword evidence="7" id="KW-0788">Thiol protease</keyword>
<dbReference type="InterPro" id="IPR028889">
    <property type="entry name" value="USP"/>
</dbReference>
<dbReference type="PROSITE" id="PS50235">
    <property type="entry name" value="USP_3"/>
    <property type="match status" value="1"/>
</dbReference>
<dbReference type="InterPro" id="IPR038765">
    <property type="entry name" value="Papain-like_cys_pep_sf"/>
</dbReference>
<evidence type="ECO:0000256" key="7">
    <source>
        <dbReference type="ARBA" id="ARBA00022807"/>
    </source>
</evidence>
<dbReference type="GO" id="GO:0004843">
    <property type="term" value="F:cysteine-type deubiquitinase activity"/>
    <property type="evidence" value="ECO:0007669"/>
    <property type="project" value="UniProtKB-EC"/>
</dbReference>
<evidence type="ECO:0000313" key="15">
    <source>
        <dbReference type="Ensembl" id="ENSAPLP00020015677.1"/>
    </source>
</evidence>
<keyword evidence="4" id="KW-0645">Protease</keyword>
<feature type="transmembrane region" description="Helical" evidence="13">
    <location>
        <begin position="6"/>
        <end position="25"/>
    </location>
</feature>
<dbReference type="SUPFAM" id="SSF54001">
    <property type="entry name" value="Cysteine proteinases"/>
    <property type="match status" value="1"/>
</dbReference>
<accession>A0A8B9T5L0</accession>
<keyword evidence="13" id="KW-0812">Transmembrane</keyword>
<dbReference type="PANTHER" id="PTHR24006">
    <property type="entry name" value="UBIQUITIN CARBOXYL-TERMINAL HYDROLASE"/>
    <property type="match status" value="1"/>
</dbReference>
<evidence type="ECO:0000259" key="14">
    <source>
        <dbReference type="PROSITE" id="PS50235"/>
    </source>
</evidence>
<dbReference type="Pfam" id="PF00443">
    <property type="entry name" value="UCH"/>
    <property type="match status" value="1"/>
</dbReference>
<feature type="region of interest" description="Disordered" evidence="12">
    <location>
        <begin position="311"/>
        <end position="342"/>
    </location>
</feature>
<dbReference type="InterPro" id="IPR001394">
    <property type="entry name" value="Peptidase_C19_UCH"/>
</dbReference>
<dbReference type="AlphaFoldDB" id="A0A8B9T5L0"/>
<comment type="similarity">
    <text evidence="2">Belongs to the peptidase C19 family.</text>
</comment>
<organism evidence="15 16">
    <name type="scientific">Anas platyrhynchos</name>
    <name type="common">Mallard</name>
    <name type="synonym">Anas boschas</name>
    <dbReference type="NCBI Taxonomy" id="8839"/>
    <lineage>
        <taxon>Eukaryota</taxon>
        <taxon>Metazoa</taxon>
        <taxon>Chordata</taxon>
        <taxon>Craniata</taxon>
        <taxon>Vertebrata</taxon>
        <taxon>Euteleostomi</taxon>
        <taxon>Archelosauria</taxon>
        <taxon>Archosauria</taxon>
        <taxon>Dinosauria</taxon>
        <taxon>Saurischia</taxon>
        <taxon>Theropoda</taxon>
        <taxon>Coelurosauria</taxon>
        <taxon>Aves</taxon>
        <taxon>Neognathae</taxon>
        <taxon>Galloanserae</taxon>
        <taxon>Anseriformes</taxon>
        <taxon>Anatidae</taxon>
        <taxon>Anatinae</taxon>
        <taxon>Anas</taxon>
    </lineage>
</organism>
<reference evidence="15" key="1">
    <citation type="submission" date="2019-08" db="EMBL/GenBank/DDBJ databases">
        <title>Three high-quality genomes provides insights into domestication of ducks.</title>
        <authorList>
            <person name="Hou Z.C."/>
            <person name="Zhu F."/>
            <person name="Yin Z.T."/>
            <person name="Zhang F."/>
        </authorList>
    </citation>
    <scope>NUCLEOTIDE SEQUENCE [LARGE SCALE GENOMIC DNA]</scope>
</reference>
<keyword evidence="13" id="KW-1133">Transmembrane helix</keyword>
<dbReference type="InterPro" id="IPR050164">
    <property type="entry name" value="Peptidase_C19"/>
</dbReference>
<keyword evidence="5" id="KW-0833">Ubl conjugation pathway</keyword>
<dbReference type="PROSITE" id="PS00973">
    <property type="entry name" value="USP_2"/>
    <property type="match status" value="1"/>
</dbReference>
<dbReference type="InterPro" id="IPR018200">
    <property type="entry name" value="USP_CS"/>
</dbReference>
<sequence>MRSWGVLGGLAAALAAGVYVLWGPIAQRKRRRRGLVPGLSSCPSFIKWLEEFTAQYKTEQNQSAEHQYLSLTLLHLLRALSCQEVPEDDVLDASCLLEVLRIYRWQISSFEEQDAHELFHVLTSSLEDERDRQPRGITVINMDVLKIKGQFLFCFSGSLPPMSNRWKSQHPFHGRLTSNMVCKHCEHQSPVRYDTFDSLSLSIPAAVWGRPLTLDHCLHHFISSESVKDVVCDNCTKIQAEGTLNGQSIENQRTTFVKQLKLGKLPQCLCIHLQRLSWSNQGTPLKRHEHVQFNEFLIMDIYKYHVPVHKPSQNDLNQKNSEETKPGTKDGIAVKPSDAEQTHGTKSLIMNGACSTSFLMSSGTFPLTAFPECSSPVYLYRLMAVVVHHGDMHSGHFVTYRRSPPSSKSPLSVSNQWLWISDDTVRKASLQEVLSSSAYLLFYERVHSKVQHQRLELRAEE</sequence>
<evidence type="ECO:0000256" key="4">
    <source>
        <dbReference type="ARBA" id="ARBA00022670"/>
    </source>
</evidence>
<keyword evidence="13" id="KW-0472">Membrane</keyword>
<dbReference type="EC" id="3.4.19.12" evidence="3"/>
<evidence type="ECO:0000313" key="16">
    <source>
        <dbReference type="Proteomes" id="UP000694400"/>
    </source>
</evidence>
<comment type="catalytic activity">
    <reaction evidence="1">
        <text>Thiol-dependent hydrolysis of ester, thioester, amide, peptide and isopeptide bonds formed by the C-terminal Gly of ubiquitin (a 76-residue protein attached to proteins as an intracellular targeting signal).</text>
        <dbReference type="EC" id="3.4.19.12"/>
    </reaction>
</comment>
<dbReference type="GO" id="GO:0006508">
    <property type="term" value="P:proteolysis"/>
    <property type="evidence" value="ECO:0007669"/>
    <property type="project" value="UniProtKB-KW"/>
</dbReference>
<evidence type="ECO:0000256" key="10">
    <source>
        <dbReference type="ARBA" id="ARBA00042421"/>
    </source>
</evidence>
<proteinExistence type="inferred from homology"/>
<dbReference type="GO" id="GO:0005829">
    <property type="term" value="C:cytosol"/>
    <property type="evidence" value="ECO:0007669"/>
    <property type="project" value="TreeGrafter"/>
</dbReference>
<dbReference type="Proteomes" id="UP000694400">
    <property type="component" value="Chromosome 17"/>
</dbReference>
<protein>
    <recommendedName>
        <fullName evidence="8">Ubiquitin carboxyl-terminal hydrolase 30</fullName>
        <ecNumber evidence="3">3.4.19.12</ecNumber>
    </recommendedName>
    <alternativeName>
        <fullName evidence="10">Deubiquitinating enzyme 30</fullName>
    </alternativeName>
    <alternativeName>
        <fullName evidence="9">Ubiquitin thioesterase 30</fullName>
    </alternativeName>
    <alternativeName>
        <fullName evidence="11">Ubiquitin-specific-processing protease 30</fullName>
    </alternativeName>
</protein>
<dbReference type="Ensembl" id="ENSAPLT00020016923.1">
    <property type="protein sequence ID" value="ENSAPLP00020015677.1"/>
    <property type="gene ID" value="ENSAPLG00020011350.1"/>
</dbReference>
<reference evidence="15" key="3">
    <citation type="submission" date="2025-09" db="UniProtKB">
        <authorList>
            <consortium name="Ensembl"/>
        </authorList>
    </citation>
    <scope>IDENTIFICATION</scope>
</reference>
<dbReference type="Gene3D" id="3.90.70.10">
    <property type="entry name" value="Cysteine proteinases"/>
    <property type="match status" value="1"/>
</dbReference>